<reference evidence="1 2" key="1">
    <citation type="submission" date="2020-09" db="EMBL/GenBank/DDBJ databases">
        <title>Characterization and genome sequencing of Ruminiclostridium sp. nov. MA18.</title>
        <authorList>
            <person name="Rettenmaier R."/>
            <person name="Kowollik M.-L."/>
            <person name="Liebl W."/>
            <person name="Zverlov V."/>
        </authorList>
    </citation>
    <scope>NUCLEOTIDE SEQUENCE [LARGE SCALE GENOMIC DNA]</scope>
    <source>
        <strain evidence="1 2">MA18</strain>
    </source>
</reference>
<dbReference type="Pfam" id="PF12663">
    <property type="entry name" value="DUF3788"/>
    <property type="match status" value="1"/>
</dbReference>
<sequence length="148" mass="17153">MQWHEIFPQDTQPTMEDIVEYIGGEAKQLWQELMEYIEEKYKAKPKLTYSCCSGKPGWNVKFQKSGQSLGTLYPEENSFSVLLVISYKLEQKMEAILPALTDNIAEIYRHAGDYMKIGKWVMFQVKDLATLEDYKKLISVKLSPKSSK</sequence>
<evidence type="ECO:0000313" key="1">
    <source>
        <dbReference type="EMBL" id="QNU65679.1"/>
    </source>
</evidence>
<gene>
    <name evidence="1" type="ORF">EHE19_012190</name>
</gene>
<dbReference type="AlphaFoldDB" id="A0A4V6ENB9"/>
<organism evidence="1 2">
    <name type="scientific">Ruminiclostridium herbifermentans</name>
    <dbReference type="NCBI Taxonomy" id="2488810"/>
    <lineage>
        <taxon>Bacteria</taxon>
        <taxon>Bacillati</taxon>
        <taxon>Bacillota</taxon>
        <taxon>Clostridia</taxon>
        <taxon>Eubacteriales</taxon>
        <taxon>Oscillospiraceae</taxon>
        <taxon>Ruminiclostridium</taxon>
    </lineage>
</organism>
<proteinExistence type="predicted"/>
<dbReference type="OrthoDB" id="9090890at2"/>
<dbReference type="Proteomes" id="UP000306409">
    <property type="component" value="Chromosome"/>
</dbReference>
<dbReference type="InterPro" id="IPR024265">
    <property type="entry name" value="DUF3788"/>
</dbReference>
<evidence type="ECO:0000313" key="2">
    <source>
        <dbReference type="Proteomes" id="UP000306409"/>
    </source>
</evidence>
<dbReference type="EMBL" id="CP061336">
    <property type="protein sequence ID" value="QNU65679.1"/>
    <property type="molecule type" value="Genomic_DNA"/>
</dbReference>
<keyword evidence="2" id="KW-1185">Reference proteome</keyword>
<accession>A0A4V6ENB9</accession>
<dbReference type="KEGG" id="rher:EHE19_012190"/>
<name>A0A4V6ENB9_9FIRM</name>
<dbReference type="RefSeq" id="WP_137698598.1">
    <property type="nucleotide sequence ID" value="NZ_CP061336.1"/>
</dbReference>
<protein>
    <submittedName>
        <fullName evidence="1">DUF3788 domain-containing protein</fullName>
    </submittedName>
</protein>